<feature type="transmembrane region" description="Helical" evidence="2">
    <location>
        <begin position="22"/>
        <end position="40"/>
    </location>
</feature>
<keyword evidence="2" id="KW-1133">Transmembrane helix</keyword>
<proteinExistence type="predicted"/>
<feature type="compositionally biased region" description="Basic and acidic residues" evidence="1">
    <location>
        <begin position="773"/>
        <end position="782"/>
    </location>
</feature>
<organism evidence="3 4">
    <name type="scientific">Friedmanniomyces endolithicus</name>
    <dbReference type="NCBI Taxonomy" id="329885"/>
    <lineage>
        <taxon>Eukaryota</taxon>
        <taxon>Fungi</taxon>
        <taxon>Dikarya</taxon>
        <taxon>Ascomycota</taxon>
        <taxon>Pezizomycotina</taxon>
        <taxon>Dothideomycetes</taxon>
        <taxon>Dothideomycetidae</taxon>
        <taxon>Mycosphaerellales</taxon>
        <taxon>Teratosphaeriaceae</taxon>
        <taxon>Friedmanniomyces</taxon>
    </lineage>
</organism>
<sequence>MSLFEDTPLISTGNPTIDAQCGVVFGIAVLVAAYNIAQAFREARRERQQQRRRSRGVPDRANAIRAFFVLALISFATVTWLRTEHRAIKLVSIADIQEYRQTTLRGIVLGKELSAWIKTDFVKDTANNIRLPKVDEIPAAASRMYDNAKHTAQSGASVASDFMHVGGKVAGAVADPDGRDGRRVKKQIDKTVKGVQKTANQRAKKAVDDMKAALYAGSQSVLHEASALWEGEREIPHELSKTFPRAGGILKPNSSLWDFFKTLVDTAPRFWWTQQWLAGYIAWAVYVGLECHYSDFRAYVALSFALLGYCSSLATMQCLFFALLLHETDGGPGTASHRGYRRHQPLGQVILVPALLSLACVLRLPFETRAGWLDILQCLVMVLPMCAATVLQVSNLVRCTPDDMLTLWQDRDRMDAWVKSYGSGGQAKHVLSLIWWTIGMACLITHLVATYNGYLASDPAGENGRWWIPSLDRFRRSSDKPAHMFHSIGSILRALGDHAWLNAVGWDVLFSTVSIGLWAAVSSADPRSMAKCALWPWLDGTLEVAQDAAEYVHETTEPYVEATKQSMSDLQDAAQPYLKKSKQGISDLQDAAQPYLKKTKEYLDDEREYLGEVGDRNAPDAQEVMKKTKKGVDVGLERVGTASKRAVSSAAQLVNGHGATDEDADSAFTQRSGNATDVARQARARRTYNEQSKGQDNDDQGDWDEVRSKKSPSPTKRRGRPPSAGPKRASSAPRKAASRSRTRNDEGQGSPTKRRSSRLRNMTDSFPGASQDGDERSGWLPDGREITRTLRKSLPSSADLRITSDVVEGVEAAGLTLGLFVFGGLGLASAGVFGADDAMQ</sequence>
<feature type="transmembrane region" description="Helical" evidence="2">
    <location>
        <begin position="499"/>
        <end position="521"/>
    </location>
</feature>
<dbReference type="Proteomes" id="UP001168146">
    <property type="component" value="Unassembled WGS sequence"/>
</dbReference>
<evidence type="ECO:0000256" key="1">
    <source>
        <dbReference type="SAM" id="MobiDB-lite"/>
    </source>
</evidence>
<feature type="transmembrane region" description="Helical" evidence="2">
    <location>
        <begin position="430"/>
        <end position="449"/>
    </location>
</feature>
<name>A0AAN6FI93_9PEZI</name>
<accession>A0AAN6FI93</accession>
<gene>
    <name evidence="3" type="ORF">LTR82_010205</name>
</gene>
<feature type="transmembrane region" description="Helical" evidence="2">
    <location>
        <begin position="299"/>
        <end position="325"/>
    </location>
</feature>
<comment type="caution">
    <text evidence="3">The sequence shown here is derived from an EMBL/GenBank/DDBJ whole genome shotgun (WGS) entry which is preliminary data.</text>
</comment>
<feature type="transmembrane region" description="Helical" evidence="2">
    <location>
        <begin position="346"/>
        <end position="366"/>
    </location>
</feature>
<feature type="transmembrane region" description="Helical" evidence="2">
    <location>
        <begin position="61"/>
        <end position="81"/>
    </location>
</feature>
<reference evidence="3" key="1">
    <citation type="submission" date="2021-12" db="EMBL/GenBank/DDBJ databases">
        <title>Black yeast isolated from Biological Soil Crust.</title>
        <authorList>
            <person name="Kurbessoian T."/>
        </authorList>
    </citation>
    <scope>NUCLEOTIDE SEQUENCE</scope>
    <source>
        <strain evidence="3">CCFEE 5208</strain>
    </source>
</reference>
<keyword evidence="2" id="KW-0472">Membrane</keyword>
<keyword evidence="2" id="KW-0812">Transmembrane</keyword>
<dbReference type="AlphaFoldDB" id="A0AAN6FI93"/>
<feature type="transmembrane region" description="Helical" evidence="2">
    <location>
        <begin position="372"/>
        <end position="391"/>
    </location>
</feature>
<dbReference type="EMBL" id="JASUXU010000034">
    <property type="protein sequence ID" value="KAK0318784.1"/>
    <property type="molecule type" value="Genomic_DNA"/>
</dbReference>
<evidence type="ECO:0000256" key="2">
    <source>
        <dbReference type="SAM" id="Phobius"/>
    </source>
</evidence>
<feature type="compositionally biased region" description="Low complexity" evidence="1">
    <location>
        <begin position="726"/>
        <end position="735"/>
    </location>
</feature>
<evidence type="ECO:0000313" key="3">
    <source>
        <dbReference type="EMBL" id="KAK0318784.1"/>
    </source>
</evidence>
<feature type="region of interest" description="Disordered" evidence="1">
    <location>
        <begin position="653"/>
        <end position="782"/>
    </location>
</feature>
<protein>
    <submittedName>
        <fullName evidence="3">Uncharacterized protein</fullName>
    </submittedName>
</protein>
<evidence type="ECO:0000313" key="4">
    <source>
        <dbReference type="Proteomes" id="UP001168146"/>
    </source>
</evidence>